<keyword evidence="3" id="KW-0808">Transferase</keyword>
<evidence type="ECO:0000313" key="12">
    <source>
        <dbReference type="Proteomes" id="UP001465755"/>
    </source>
</evidence>
<evidence type="ECO:0000256" key="8">
    <source>
        <dbReference type="SAM" id="MobiDB-lite"/>
    </source>
</evidence>
<dbReference type="PROSITE" id="PS50088">
    <property type="entry name" value="ANK_REPEAT"/>
    <property type="match status" value="2"/>
</dbReference>
<keyword evidence="6 9" id="KW-0472">Membrane</keyword>
<feature type="transmembrane region" description="Helical" evidence="9">
    <location>
        <begin position="584"/>
        <end position="604"/>
    </location>
</feature>
<protein>
    <recommendedName>
        <fullName evidence="10">Glycosyltransferase 2-like domain-containing protein</fullName>
    </recommendedName>
</protein>
<feature type="region of interest" description="Disordered" evidence="8">
    <location>
        <begin position="757"/>
        <end position="776"/>
    </location>
</feature>
<dbReference type="PANTHER" id="PTHR43867">
    <property type="entry name" value="CELLULOSE SYNTHASE CATALYTIC SUBUNIT A [UDP-FORMING]"/>
    <property type="match status" value="1"/>
</dbReference>
<dbReference type="InterPro" id="IPR029044">
    <property type="entry name" value="Nucleotide-diphossugar_trans"/>
</dbReference>
<feature type="region of interest" description="Disordered" evidence="8">
    <location>
        <begin position="935"/>
        <end position="954"/>
    </location>
</feature>
<dbReference type="Proteomes" id="UP001465755">
    <property type="component" value="Unassembled WGS sequence"/>
</dbReference>
<feature type="domain" description="Glycosyltransferase 2-like" evidence="10">
    <location>
        <begin position="418"/>
        <end position="540"/>
    </location>
</feature>
<dbReference type="SUPFAM" id="SSF53448">
    <property type="entry name" value="Nucleotide-diphospho-sugar transferases"/>
    <property type="match status" value="1"/>
</dbReference>
<evidence type="ECO:0000256" key="9">
    <source>
        <dbReference type="SAM" id="Phobius"/>
    </source>
</evidence>
<feature type="transmembrane region" description="Helical" evidence="9">
    <location>
        <begin position="22"/>
        <end position="42"/>
    </location>
</feature>
<dbReference type="GO" id="GO:0016020">
    <property type="term" value="C:membrane"/>
    <property type="evidence" value="ECO:0007669"/>
    <property type="project" value="UniProtKB-SubCell"/>
</dbReference>
<gene>
    <name evidence="11" type="ORF">WJX73_003952</name>
</gene>
<feature type="region of interest" description="Disordered" evidence="8">
    <location>
        <begin position="965"/>
        <end position="989"/>
    </location>
</feature>
<reference evidence="11 12" key="1">
    <citation type="journal article" date="2024" name="Nat. Commun.">
        <title>Phylogenomics reveals the evolutionary origins of lichenization in chlorophyte algae.</title>
        <authorList>
            <person name="Puginier C."/>
            <person name="Libourel C."/>
            <person name="Otte J."/>
            <person name="Skaloud P."/>
            <person name="Haon M."/>
            <person name="Grisel S."/>
            <person name="Petersen M."/>
            <person name="Berrin J.G."/>
            <person name="Delaux P.M."/>
            <person name="Dal Grande F."/>
            <person name="Keller J."/>
        </authorList>
    </citation>
    <scope>NUCLEOTIDE SEQUENCE [LARGE SCALE GENOMIC DNA]</scope>
    <source>
        <strain evidence="11 12">SAG 2036</strain>
    </source>
</reference>
<keyword evidence="12" id="KW-1185">Reference proteome</keyword>
<evidence type="ECO:0000256" key="5">
    <source>
        <dbReference type="ARBA" id="ARBA00022989"/>
    </source>
</evidence>
<name>A0AAW1NQ52_9CHLO</name>
<dbReference type="Pfam" id="PF13632">
    <property type="entry name" value="Glyco_trans_2_3"/>
    <property type="match status" value="1"/>
</dbReference>
<feature type="compositionally biased region" description="Polar residues" evidence="8">
    <location>
        <begin position="762"/>
        <end position="773"/>
    </location>
</feature>
<feature type="transmembrane region" description="Helical" evidence="9">
    <location>
        <begin position="266"/>
        <end position="291"/>
    </location>
</feature>
<dbReference type="InterPro" id="IPR001173">
    <property type="entry name" value="Glyco_trans_2-like"/>
</dbReference>
<proteinExistence type="predicted"/>
<keyword evidence="5 9" id="KW-1133">Transmembrane helix</keyword>
<evidence type="ECO:0000313" key="11">
    <source>
        <dbReference type="EMBL" id="KAK9793218.1"/>
    </source>
</evidence>
<dbReference type="GO" id="GO:0016757">
    <property type="term" value="F:glycosyltransferase activity"/>
    <property type="evidence" value="ECO:0007669"/>
    <property type="project" value="UniProtKB-KW"/>
</dbReference>
<dbReference type="PROSITE" id="PS50297">
    <property type="entry name" value="ANK_REP_REGION"/>
    <property type="match status" value="2"/>
</dbReference>
<sequence>MVDSGSNHYLYGYSTVNGAPEVNVYGAILIGASVFCLLFYLIQNRLRKSCKSRKIMHPAAAGAFRLAAARNEIAQMELISRCQNFNVDEGVLGFTALHAAAAQGQADAICWLVQHGADVKRVKEDDWADTALHYASASGRLPAVQALLAAGCDPSATNFAGSTPADVAARKGKNAVAVYLTNVVSGNQPVPSRSELIDNRKFEWSYKGLHSDPELTARGHYGIGTAGTVPKFTVPVFRFLAAIQQVAAYLYLTWRALRSLTPGIGYIYSMTVWVCEFVGITSTLMFLTGLWSQIERPTRFLDDMLDEATFPHVDVFICVYSEPVEIIEPTVIAAVNMNYPGAKLHVHVLDDNKSPPMAAMVSKLQCQMRYMGRQASLHYIARDKTPQDFWNVARGDPLSNFGRFFYGPVLQGRDGAGAGPCCGTGVVFQRDILVSMGGQSYGSITEDFNTAMNLLGCGFATMYLNERLSFGMAPEEISSLFSQRLRWTMGSIQILLRGNPQRIPGLTTAQAFMFFDSTIYPFMAFLTCALAFIPIIYVFAEYSPCVAPRMYEFVAAFTGYYALNRIMMWWLYRGAEGGDNELWRGIQMVVWLTPNCMLAVYNVLKAELPLTKWLSKREIGFAVTKKDKAKTLSRWQELKKALWIVWPHIFYYVLFITAAIFFIVRAATGYYTLWRAMLVLVALGWGLLLLLCLWPPLTMLLPRVETAKGWRVMWTPFIGRPEEVMAPDASTHAAGARGRMTGSPASRSVTTPRRISFYGRRSTASPQTKTDTPGSARVSIFTGLPEVDAAAEQIVTHLAQQPFQWQKTEASLNAMRSGSLDLSAGSANLGNDKRSLSAHRRLPSLSEVPEKMNGVHDNQHSELAAVQVDPYNTGRIGLPVHTENVFRNSALLTSIVLPERADSTTQPVVLLEPDGSFAPAPLSLGLQRRSMRTRSGSVGGAFAGSQGSDASADARRRSIGSRFSGMMRFSSSPRHPAAKARSPPAQTPVAPLEKLGEAVVIPTEPASIYEHTIMAQPNFENREPPASNYWFLAVHLLMLAAAIVGSVIDALYHPRLPVSGSRN</sequence>
<feature type="transmembrane region" description="Helical" evidence="9">
    <location>
        <begin position="641"/>
        <end position="664"/>
    </location>
</feature>
<evidence type="ECO:0000256" key="6">
    <source>
        <dbReference type="ARBA" id="ARBA00023136"/>
    </source>
</evidence>
<evidence type="ECO:0000256" key="3">
    <source>
        <dbReference type="ARBA" id="ARBA00022679"/>
    </source>
</evidence>
<evidence type="ECO:0000256" key="1">
    <source>
        <dbReference type="ARBA" id="ARBA00004141"/>
    </source>
</evidence>
<dbReference type="Gene3D" id="1.25.40.20">
    <property type="entry name" value="Ankyrin repeat-containing domain"/>
    <property type="match status" value="1"/>
</dbReference>
<dbReference type="SMART" id="SM00248">
    <property type="entry name" value="ANK"/>
    <property type="match status" value="3"/>
</dbReference>
<feature type="transmembrane region" description="Helical" evidence="9">
    <location>
        <begin position="519"/>
        <end position="539"/>
    </location>
</feature>
<comment type="subcellular location">
    <subcellularLocation>
        <location evidence="1">Membrane</location>
        <topology evidence="1">Multi-pass membrane protein</topology>
    </subcellularLocation>
</comment>
<evidence type="ECO:0000256" key="7">
    <source>
        <dbReference type="PROSITE-ProRule" id="PRU00023"/>
    </source>
</evidence>
<dbReference type="InterPro" id="IPR002110">
    <property type="entry name" value="Ankyrin_rpt"/>
</dbReference>
<dbReference type="AlphaFoldDB" id="A0AAW1NQ52"/>
<keyword evidence="4 9" id="KW-0812">Transmembrane</keyword>
<feature type="transmembrane region" description="Helical" evidence="9">
    <location>
        <begin position="1029"/>
        <end position="1052"/>
    </location>
</feature>
<evidence type="ECO:0000259" key="10">
    <source>
        <dbReference type="Pfam" id="PF13632"/>
    </source>
</evidence>
<evidence type="ECO:0000256" key="4">
    <source>
        <dbReference type="ARBA" id="ARBA00022692"/>
    </source>
</evidence>
<feature type="transmembrane region" description="Helical" evidence="9">
    <location>
        <begin position="551"/>
        <end position="572"/>
    </location>
</feature>
<dbReference type="InterPro" id="IPR050321">
    <property type="entry name" value="Glycosyltr_2/OpgH_subfam"/>
</dbReference>
<organism evidence="11 12">
    <name type="scientific">Symbiochloris irregularis</name>
    <dbReference type="NCBI Taxonomy" id="706552"/>
    <lineage>
        <taxon>Eukaryota</taxon>
        <taxon>Viridiplantae</taxon>
        <taxon>Chlorophyta</taxon>
        <taxon>core chlorophytes</taxon>
        <taxon>Trebouxiophyceae</taxon>
        <taxon>Trebouxiales</taxon>
        <taxon>Trebouxiaceae</taxon>
        <taxon>Symbiochloris</taxon>
    </lineage>
</organism>
<dbReference type="Gene3D" id="3.90.550.10">
    <property type="entry name" value="Spore Coat Polysaccharide Biosynthesis Protein SpsA, Chain A"/>
    <property type="match status" value="2"/>
</dbReference>
<dbReference type="PANTHER" id="PTHR43867:SF2">
    <property type="entry name" value="CELLULOSE SYNTHASE CATALYTIC SUBUNIT A [UDP-FORMING]"/>
    <property type="match status" value="1"/>
</dbReference>
<evidence type="ECO:0000256" key="2">
    <source>
        <dbReference type="ARBA" id="ARBA00022676"/>
    </source>
</evidence>
<feature type="repeat" description="ANK" evidence="7">
    <location>
        <begin position="92"/>
        <end position="124"/>
    </location>
</feature>
<feature type="transmembrane region" description="Helical" evidence="9">
    <location>
        <begin position="676"/>
        <end position="697"/>
    </location>
</feature>
<dbReference type="EMBL" id="JALJOQ010000152">
    <property type="protein sequence ID" value="KAK9793218.1"/>
    <property type="molecule type" value="Genomic_DNA"/>
</dbReference>
<comment type="caution">
    <text evidence="11">The sequence shown here is derived from an EMBL/GenBank/DDBJ whole genome shotgun (WGS) entry which is preliminary data.</text>
</comment>
<keyword evidence="2" id="KW-0328">Glycosyltransferase</keyword>
<dbReference type="SUPFAM" id="SSF48403">
    <property type="entry name" value="Ankyrin repeat"/>
    <property type="match status" value="1"/>
</dbReference>
<dbReference type="InterPro" id="IPR036770">
    <property type="entry name" value="Ankyrin_rpt-contain_sf"/>
</dbReference>
<accession>A0AAW1NQ52</accession>
<keyword evidence="7" id="KW-0040">ANK repeat</keyword>
<feature type="repeat" description="ANK" evidence="7">
    <location>
        <begin position="127"/>
        <end position="159"/>
    </location>
</feature>
<dbReference type="Pfam" id="PF12796">
    <property type="entry name" value="Ank_2"/>
    <property type="match status" value="1"/>
</dbReference>